<dbReference type="GO" id="GO:0003677">
    <property type="term" value="F:DNA binding"/>
    <property type="evidence" value="ECO:0007669"/>
    <property type="project" value="InterPro"/>
</dbReference>
<dbReference type="CDD" id="cd03768">
    <property type="entry name" value="SR_ResInv"/>
    <property type="match status" value="1"/>
</dbReference>
<feature type="domain" description="Resolvase/invertase-type recombinase catalytic" evidence="2">
    <location>
        <begin position="2"/>
        <end position="150"/>
    </location>
</feature>
<evidence type="ECO:0000259" key="2">
    <source>
        <dbReference type="PROSITE" id="PS51736"/>
    </source>
</evidence>
<dbReference type="PANTHER" id="PTHR30461:SF26">
    <property type="entry name" value="RESOLVASE HOMOLOG YNEB"/>
    <property type="match status" value="1"/>
</dbReference>
<dbReference type="Gene3D" id="3.40.50.1390">
    <property type="entry name" value="Resolvase, N-terminal catalytic domain"/>
    <property type="match status" value="1"/>
</dbReference>
<dbReference type="GO" id="GO:0000150">
    <property type="term" value="F:DNA strand exchange activity"/>
    <property type="evidence" value="ECO:0007669"/>
    <property type="project" value="InterPro"/>
</dbReference>
<evidence type="ECO:0000313" key="4">
    <source>
        <dbReference type="Proteomes" id="UP000366945"/>
    </source>
</evidence>
<name>A0A5E4XLH9_9BURK</name>
<reference evidence="3 4" key="1">
    <citation type="submission" date="2019-08" db="EMBL/GenBank/DDBJ databases">
        <authorList>
            <person name="Peeters C."/>
        </authorList>
    </citation>
    <scope>NUCLEOTIDE SEQUENCE [LARGE SCALE GENOMIC DNA]</scope>
    <source>
        <strain evidence="3 4">LMG 31114</strain>
    </source>
</reference>
<dbReference type="InterPro" id="IPR036162">
    <property type="entry name" value="Resolvase-like_N_sf"/>
</dbReference>
<dbReference type="EMBL" id="CABPSK010000004">
    <property type="protein sequence ID" value="VVE36995.1"/>
    <property type="molecule type" value="Genomic_DNA"/>
</dbReference>
<keyword evidence="4" id="KW-1185">Reference proteome</keyword>
<dbReference type="PROSITE" id="PS51736">
    <property type="entry name" value="RECOMBINASES_3"/>
    <property type="match status" value="1"/>
</dbReference>
<dbReference type="SMART" id="SM00857">
    <property type="entry name" value="Resolvase"/>
    <property type="match status" value="1"/>
</dbReference>
<dbReference type="OrthoDB" id="8585334at2"/>
<accession>A0A5E4XLH9</accession>
<dbReference type="AlphaFoldDB" id="A0A5E4XLH9"/>
<dbReference type="SUPFAM" id="SSF53041">
    <property type="entry name" value="Resolvase-like"/>
    <property type="match status" value="1"/>
</dbReference>
<protein>
    <submittedName>
        <fullName evidence="3">Resolvase</fullName>
    </submittedName>
</protein>
<evidence type="ECO:0000313" key="3">
    <source>
        <dbReference type="EMBL" id="VVE36995.1"/>
    </source>
</evidence>
<evidence type="ECO:0000256" key="1">
    <source>
        <dbReference type="ARBA" id="ARBA00009913"/>
    </source>
</evidence>
<dbReference type="PANTHER" id="PTHR30461">
    <property type="entry name" value="DNA-INVERTASE FROM LAMBDOID PROPHAGE"/>
    <property type="match status" value="1"/>
</dbReference>
<gene>
    <name evidence="3" type="ORF">PPN31114_03958</name>
</gene>
<dbReference type="GeneID" id="300405955"/>
<dbReference type="InterPro" id="IPR006119">
    <property type="entry name" value="Resolv_N"/>
</dbReference>
<organism evidence="3 4">
    <name type="scientific">Pandoraea pneumonica</name>
    <dbReference type="NCBI Taxonomy" id="2508299"/>
    <lineage>
        <taxon>Bacteria</taxon>
        <taxon>Pseudomonadati</taxon>
        <taxon>Pseudomonadota</taxon>
        <taxon>Betaproteobacteria</taxon>
        <taxon>Burkholderiales</taxon>
        <taxon>Burkholderiaceae</taxon>
        <taxon>Pandoraea</taxon>
    </lineage>
</organism>
<dbReference type="Pfam" id="PF00239">
    <property type="entry name" value="Resolvase"/>
    <property type="match status" value="1"/>
</dbReference>
<comment type="similarity">
    <text evidence="1">Belongs to the site-specific recombinase resolvase family.</text>
</comment>
<sequence>MRKLYYGRISTTDGQSSASQYDDAKAHGVHDKDVFIDEGVSGYHVAPDARDEWRKVEHDLRHGGVLIVRWLDRISRRYDELHRTMRRLMDFGVRVECTLNGMVFDGNAKGAIEKATRDAVLAFMAAQGEADYLNRAEMQRRGVAIAKADGKYKGRARSQDYAAIKAWRAEHGASIRETAERFGVGTATVKRACAEQIAS</sequence>
<dbReference type="RefSeq" id="WP_150681210.1">
    <property type="nucleotide sequence ID" value="NZ_CABPSK010000004.1"/>
</dbReference>
<proteinExistence type="inferred from homology"/>
<dbReference type="Proteomes" id="UP000366945">
    <property type="component" value="Unassembled WGS sequence"/>
</dbReference>
<dbReference type="InterPro" id="IPR050639">
    <property type="entry name" value="SSR_resolvase"/>
</dbReference>